<gene>
    <name evidence="2" type="ORF">UCREL1_10169</name>
</gene>
<accession>M7T8A6</accession>
<evidence type="ECO:0000313" key="3">
    <source>
        <dbReference type="Proteomes" id="UP000012174"/>
    </source>
</evidence>
<reference evidence="3" key="1">
    <citation type="journal article" date="2013" name="Genome Announc.">
        <title>Draft genome sequence of the grapevine dieback fungus Eutypa lata UCR-EL1.</title>
        <authorList>
            <person name="Blanco-Ulate B."/>
            <person name="Rolshausen P.E."/>
            <person name="Cantu D."/>
        </authorList>
    </citation>
    <scope>NUCLEOTIDE SEQUENCE [LARGE SCALE GENOMIC DNA]</scope>
    <source>
        <strain evidence="3">UCR-EL1</strain>
    </source>
</reference>
<dbReference type="KEGG" id="ela:UCREL1_10169"/>
<dbReference type="HOGENOM" id="CLU_014722_0_1_1"/>
<protein>
    <recommendedName>
        <fullName evidence="1">DUF1996 domain-containing protein</fullName>
    </recommendedName>
</protein>
<sequence>MLRFSCSKLVIERLDPLVSPGAAQSPHLHQIGGGNAFRAGMPAADFDPVGASTCTSCSFAEDFSNYWTANLFFRARNGSLARVPQFANAGLEADGGLTVYYIPPYRSTAGVTAFAPGFRMLVGDSTLRQAQGQQRQLCHRCFSTYEQAPFGGAPCTGQDTSALPAAMCHGGIRTTITFPTCWDGVNVDSPDHKSHVAYPETGNFESNGPCPATHPVRLPQLMYEVMWDTRPFNDPDLWPAAEDGAEQPFVYSMGDG</sequence>
<dbReference type="InterPro" id="IPR018535">
    <property type="entry name" value="DUF1996"/>
</dbReference>
<evidence type="ECO:0000313" key="2">
    <source>
        <dbReference type="EMBL" id="EMR62890.1"/>
    </source>
</evidence>
<keyword evidence="3" id="KW-1185">Reference proteome</keyword>
<dbReference type="EMBL" id="KB707349">
    <property type="protein sequence ID" value="EMR62890.1"/>
    <property type="molecule type" value="Genomic_DNA"/>
</dbReference>
<name>M7T8A6_EUTLA</name>
<dbReference type="PANTHER" id="PTHR43662">
    <property type="match status" value="1"/>
</dbReference>
<dbReference type="AlphaFoldDB" id="M7T8A6"/>
<feature type="domain" description="DUF1996" evidence="1">
    <location>
        <begin position="15"/>
        <end position="255"/>
    </location>
</feature>
<dbReference type="eggNOG" id="ENOG502SHDJ">
    <property type="taxonomic scope" value="Eukaryota"/>
</dbReference>
<dbReference type="Pfam" id="PF09362">
    <property type="entry name" value="DUF1996"/>
    <property type="match status" value="1"/>
</dbReference>
<dbReference type="OrthoDB" id="74764at2759"/>
<dbReference type="Proteomes" id="UP000012174">
    <property type="component" value="Unassembled WGS sequence"/>
</dbReference>
<evidence type="ECO:0000259" key="1">
    <source>
        <dbReference type="Pfam" id="PF09362"/>
    </source>
</evidence>
<proteinExistence type="predicted"/>
<organism evidence="2 3">
    <name type="scientific">Eutypa lata (strain UCR-EL1)</name>
    <name type="common">Grapevine dieback disease fungus</name>
    <name type="synonym">Eutypa armeniacae</name>
    <dbReference type="NCBI Taxonomy" id="1287681"/>
    <lineage>
        <taxon>Eukaryota</taxon>
        <taxon>Fungi</taxon>
        <taxon>Dikarya</taxon>
        <taxon>Ascomycota</taxon>
        <taxon>Pezizomycotina</taxon>
        <taxon>Sordariomycetes</taxon>
        <taxon>Xylariomycetidae</taxon>
        <taxon>Xylariales</taxon>
        <taxon>Diatrypaceae</taxon>
        <taxon>Eutypa</taxon>
    </lineage>
</organism>
<dbReference type="PANTHER" id="PTHR43662:SF2">
    <property type="entry name" value="DUF1996 DOMAIN-CONTAINING PROTEIN"/>
    <property type="match status" value="1"/>
</dbReference>
<dbReference type="OMA" id="YSMGDGT"/>